<gene>
    <name evidence="1" type="ORF">CCAS_05595</name>
</gene>
<comment type="caution">
    <text evidence="1">The sequence shown here is derived from an EMBL/GenBank/DDBJ whole genome shotgun (WGS) entry which is preliminary data.</text>
</comment>
<dbReference type="Proteomes" id="UP000004840">
    <property type="component" value="Unassembled WGS sequence"/>
</dbReference>
<proteinExistence type="predicted"/>
<evidence type="ECO:0000313" key="2">
    <source>
        <dbReference type="Proteomes" id="UP000004840"/>
    </source>
</evidence>
<name>G7HWX0_9CORY</name>
<accession>G7HWX0</accession>
<evidence type="ECO:0000313" key="1">
    <source>
        <dbReference type="EMBL" id="CCE54685.1"/>
    </source>
</evidence>
<reference evidence="1 2" key="1">
    <citation type="journal article" date="2012" name="J. Bacteriol.">
        <title>Genome Sequence of Corynebacterium casei UCMA 3821, Isolated from a Smear-Ripened Cheese.</title>
        <authorList>
            <person name="Monnet C."/>
            <person name="Loux V."/>
            <person name="Bento P."/>
            <person name="Gibrat J.F."/>
            <person name="Straub C."/>
            <person name="Bonnarme P."/>
            <person name="Landaud S."/>
            <person name="Irlinger F."/>
        </authorList>
    </citation>
    <scope>NUCLEOTIDE SEQUENCE [LARGE SCALE GENOMIC DNA]</scope>
    <source>
        <strain evidence="1 2">UCMA 3821</strain>
    </source>
</reference>
<organism evidence="1 2">
    <name type="scientific">Corynebacterium casei UCMA 3821</name>
    <dbReference type="NCBI Taxonomy" id="1110505"/>
    <lineage>
        <taxon>Bacteria</taxon>
        <taxon>Bacillati</taxon>
        <taxon>Actinomycetota</taxon>
        <taxon>Actinomycetes</taxon>
        <taxon>Mycobacteriales</taxon>
        <taxon>Corynebacteriaceae</taxon>
        <taxon>Corynebacterium</taxon>
    </lineage>
</organism>
<sequence>MGELLMEISDFEAAIEAAQNNDEAKLVSLFNQFSAEEWADVSYDWKYENRQKVSDFIQEAVKILPASVEFERIQYLVSEYVLALVYLPGSIDLAATALVTFWNRHQNGNPNDLIEDLKDFEEHPDGDRVAEIAATAKGIDFQK</sequence>
<dbReference type="AlphaFoldDB" id="G7HWX0"/>
<dbReference type="EMBL" id="CAFW01000040">
    <property type="protein sequence ID" value="CCE54685.1"/>
    <property type="molecule type" value="Genomic_DNA"/>
</dbReference>
<protein>
    <submittedName>
        <fullName evidence="1">Uncharacterized protein</fullName>
    </submittedName>
</protein>